<evidence type="ECO:0000313" key="3">
    <source>
        <dbReference type="Proteomes" id="UP000188532"/>
    </source>
</evidence>
<protein>
    <submittedName>
        <fullName evidence="2">Putative HELICASE domain protein</fullName>
    </submittedName>
</protein>
<dbReference type="EMBL" id="MVBN01000005">
    <property type="protein sequence ID" value="OOK73152.1"/>
    <property type="molecule type" value="Genomic_DNA"/>
</dbReference>
<sequence>MALWEPALRTDLTGENGAPVRRSAGAEAARVMADLIAEGAQTLTFVRSRRAAELTALGARRGSTTSPRSCPAWWRRIGRDI</sequence>
<accession>A0A1V3X241</accession>
<evidence type="ECO:0000256" key="1">
    <source>
        <dbReference type="SAM" id="MobiDB-lite"/>
    </source>
</evidence>
<reference evidence="2 3" key="1">
    <citation type="submission" date="2017-02" db="EMBL/GenBank/DDBJ databases">
        <title>Complete genome sequences of Mycobacterium kansasii strains isolated from rhesus macaques.</title>
        <authorList>
            <person name="Panda A."/>
            <person name="Nagaraj S."/>
            <person name="Zhao X."/>
            <person name="Tettelin H."/>
            <person name="Detolla L.J."/>
        </authorList>
    </citation>
    <scope>NUCLEOTIDE SEQUENCE [LARGE SCALE GENOMIC DNA]</scope>
    <source>
        <strain evidence="2 3">11-3469</strain>
    </source>
</reference>
<evidence type="ECO:0000313" key="2">
    <source>
        <dbReference type="EMBL" id="OOK73152.1"/>
    </source>
</evidence>
<comment type="caution">
    <text evidence="2">The sequence shown here is derived from an EMBL/GenBank/DDBJ whole genome shotgun (WGS) entry which is preliminary data.</text>
</comment>
<gene>
    <name evidence="2" type="ORF">BZL29_4999</name>
</gene>
<keyword evidence="2" id="KW-0547">Nucleotide-binding</keyword>
<name>A0A1V3X241_MYCKA</name>
<dbReference type="GO" id="GO:0004386">
    <property type="term" value="F:helicase activity"/>
    <property type="evidence" value="ECO:0007669"/>
    <property type="project" value="UniProtKB-KW"/>
</dbReference>
<keyword evidence="2" id="KW-0378">Hydrolase</keyword>
<feature type="region of interest" description="Disordered" evidence="1">
    <location>
        <begin position="1"/>
        <end position="20"/>
    </location>
</feature>
<organism evidence="2 3">
    <name type="scientific">Mycobacterium kansasii</name>
    <dbReference type="NCBI Taxonomy" id="1768"/>
    <lineage>
        <taxon>Bacteria</taxon>
        <taxon>Bacillati</taxon>
        <taxon>Actinomycetota</taxon>
        <taxon>Actinomycetes</taxon>
        <taxon>Mycobacteriales</taxon>
        <taxon>Mycobacteriaceae</taxon>
        <taxon>Mycobacterium</taxon>
    </lineage>
</organism>
<dbReference type="Proteomes" id="UP000188532">
    <property type="component" value="Unassembled WGS sequence"/>
</dbReference>
<dbReference type="AlphaFoldDB" id="A0A1V3X241"/>
<proteinExistence type="predicted"/>
<keyword evidence="2" id="KW-0067">ATP-binding</keyword>
<keyword evidence="2" id="KW-0347">Helicase</keyword>